<evidence type="ECO:0000313" key="4">
    <source>
        <dbReference type="EMBL" id="MCF2947484.1"/>
    </source>
</evidence>
<evidence type="ECO:0000313" key="5">
    <source>
        <dbReference type="Proteomes" id="UP001521137"/>
    </source>
</evidence>
<dbReference type="Pfam" id="PF02826">
    <property type="entry name" value="2-Hacid_dh_C"/>
    <property type="match status" value="1"/>
</dbReference>
<keyword evidence="1" id="KW-0560">Oxidoreductase</keyword>
<organism evidence="4 5">
    <name type="scientific">Paraglaciecola algarum</name>
    <dbReference type="NCBI Taxonomy" id="3050085"/>
    <lineage>
        <taxon>Bacteria</taxon>
        <taxon>Pseudomonadati</taxon>
        <taxon>Pseudomonadota</taxon>
        <taxon>Gammaproteobacteria</taxon>
        <taxon>Alteromonadales</taxon>
        <taxon>Alteromonadaceae</taxon>
        <taxon>Paraglaciecola</taxon>
    </lineage>
</organism>
<dbReference type="Proteomes" id="UP001521137">
    <property type="component" value="Unassembled WGS sequence"/>
</dbReference>
<dbReference type="Gene3D" id="3.40.50.720">
    <property type="entry name" value="NAD(P)-binding Rossmann-like Domain"/>
    <property type="match status" value="2"/>
</dbReference>
<comment type="caution">
    <text evidence="4">The sequence shown here is derived from an EMBL/GenBank/DDBJ whole genome shotgun (WGS) entry which is preliminary data.</text>
</comment>
<dbReference type="EMBL" id="JAKGAS010000002">
    <property type="protein sequence ID" value="MCF2947484.1"/>
    <property type="molecule type" value="Genomic_DNA"/>
</dbReference>
<feature type="domain" description="D-isomer specific 2-hydroxyacid dehydrogenase NAD-binding" evidence="3">
    <location>
        <begin position="104"/>
        <end position="284"/>
    </location>
</feature>
<keyword evidence="2" id="KW-0520">NAD</keyword>
<dbReference type="RefSeq" id="WP_235311004.1">
    <property type="nucleotide sequence ID" value="NZ_JAKGAS010000002.1"/>
</dbReference>
<evidence type="ECO:0000256" key="2">
    <source>
        <dbReference type="ARBA" id="ARBA00023027"/>
    </source>
</evidence>
<dbReference type="PANTHER" id="PTHR43333">
    <property type="entry name" value="2-HACID_DH_C DOMAIN-CONTAINING PROTEIN"/>
    <property type="match status" value="1"/>
</dbReference>
<dbReference type="InterPro" id="IPR036291">
    <property type="entry name" value="NAD(P)-bd_dom_sf"/>
</dbReference>
<reference evidence="4 5" key="1">
    <citation type="submission" date="2022-01" db="EMBL/GenBank/DDBJ databases">
        <title>Paraglaciecola sp. G1-23.</title>
        <authorList>
            <person name="Jin M.S."/>
            <person name="Han D.M."/>
            <person name="Kim H.M."/>
            <person name="Jeon C.O."/>
        </authorList>
    </citation>
    <scope>NUCLEOTIDE SEQUENCE [LARGE SCALE GENOMIC DNA]</scope>
    <source>
        <strain evidence="4 5">G1-23</strain>
    </source>
</reference>
<dbReference type="InterPro" id="IPR006140">
    <property type="entry name" value="D-isomer_DH_NAD-bd"/>
</dbReference>
<keyword evidence="5" id="KW-1185">Reference proteome</keyword>
<accession>A0ABS9D6N3</accession>
<dbReference type="SUPFAM" id="SSF51735">
    <property type="entry name" value="NAD(P)-binding Rossmann-fold domains"/>
    <property type="match status" value="1"/>
</dbReference>
<dbReference type="CDD" id="cd05300">
    <property type="entry name" value="2-Hacid_dh_1"/>
    <property type="match status" value="1"/>
</dbReference>
<evidence type="ECO:0000256" key="1">
    <source>
        <dbReference type="ARBA" id="ARBA00023002"/>
    </source>
</evidence>
<sequence>MLIMWIEDKFMDTASTTTLLKYAGDREVLVTTDLALIQKYAQDIDIVLGDFPKQYLSLLPNLVWFQQFGTGVEWLQEYPELIDTDFTLTNCSDSHHDVVADHALALILSVIRGIPTSVKNQQHKNWYTTSLTECDSLFQLRGKTVLVIGLGSVGLAIVQRLKAFGANIIGVRKNPSKTTENVDIVYKLQDLPLAVAQANMVISTLPKTHETNELFNIDIFNAMKKPSFFFNVGRGNAVNEHDLATALNQGILKGAGIDVSKKEPLSQSSFLWSTKNLLITPHSGGTYNDVIITWRDLALNNLVLFHQGAKLRNQVVKSHGY</sequence>
<gene>
    <name evidence="4" type="ORF">L0668_05150</name>
</gene>
<protein>
    <submittedName>
        <fullName evidence="4">D-2-hydroxyacid dehydrogenase</fullName>
    </submittedName>
</protein>
<name>A0ABS9D6N3_9ALTE</name>
<dbReference type="SUPFAM" id="SSF52283">
    <property type="entry name" value="Formate/glycerate dehydrogenase catalytic domain-like"/>
    <property type="match status" value="1"/>
</dbReference>
<proteinExistence type="predicted"/>
<dbReference type="PANTHER" id="PTHR43333:SF1">
    <property type="entry name" value="D-ISOMER SPECIFIC 2-HYDROXYACID DEHYDROGENASE NAD-BINDING DOMAIN-CONTAINING PROTEIN"/>
    <property type="match status" value="1"/>
</dbReference>
<evidence type="ECO:0000259" key="3">
    <source>
        <dbReference type="Pfam" id="PF02826"/>
    </source>
</evidence>